<proteinExistence type="predicted"/>
<evidence type="ECO:0000313" key="3">
    <source>
        <dbReference type="Proteomes" id="UP000262538"/>
    </source>
</evidence>
<evidence type="ECO:0000256" key="1">
    <source>
        <dbReference type="SAM" id="MobiDB-lite"/>
    </source>
</evidence>
<dbReference type="Proteomes" id="UP000262538">
    <property type="component" value="Unassembled WGS sequence"/>
</dbReference>
<keyword evidence="3" id="KW-1185">Reference proteome</keyword>
<evidence type="ECO:0008006" key="4">
    <source>
        <dbReference type="Google" id="ProtNLM"/>
    </source>
</evidence>
<organism evidence="2 3">
    <name type="scientific">Microbispora triticiradicis</name>
    <dbReference type="NCBI Taxonomy" id="2200763"/>
    <lineage>
        <taxon>Bacteria</taxon>
        <taxon>Bacillati</taxon>
        <taxon>Actinomycetota</taxon>
        <taxon>Actinomycetes</taxon>
        <taxon>Streptosporangiales</taxon>
        <taxon>Streptosporangiaceae</taxon>
        <taxon>Microbispora</taxon>
    </lineage>
</organism>
<name>A0ABX9LBP6_9ACTN</name>
<dbReference type="EMBL" id="QFZU02000172">
    <property type="protein sequence ID" value="RGA01401.1"/>
    <property type="molecule type" value="Genomic_DNA"/>
</dbReference>
<sequence>MVVMAYGLPTLDVVTASVPLRGPAAAIAYLLASARTSGIRINRTKLTTLLYLSDLRAVEKGLPPGSGAEWRWHPRGLRSLRLAEVERDLCEAGVISAEDSIDPFASHRECVIHLMDAPQMVVDDEFAELVDDVLGAYGRWSATQLRDLTHQTPPMQEAGKQHRPGVRIDLAGGPPLPDLGSGLARLRRWVEDNPLPDDEPGGTDDLMQEIGHFTELRTEATRKLLEE</sequence>
<reference evidence="2 3" key="1">
    <citation type="submission" date="2018-08" db="EMBL/GenBank/DDBJ databases">
        <title>Microbispora. triticiradicis sp. nov., a novel actinomycete isolated from the root of wheat (Triticum aestivum L.)).</title>
        <authorList>
            <person name="Han C."/>
        </authorList>
    </citation>
    <scope>NUCLEOTIDE SEQUENCE [LARGE SCALE GENOMIC DNA]</scope>
    <source>
        <strain evidence="2 3">NEAU-HRDPA2-9</strain>
    </source>
</reference>
<accession>A0ABX9LBP6</accession>
<feature type="region of interest" description="Disordered" evidence="1">
    <location>
        <begin position="154"/>
        <end position="175"/>
    </location>
</feature>
<gene>
    <name evidence="2" type="ORF">DI270_029725</name>
</gene>
<protein>
    <recommendedName>
        <fullName evidence="4">DUF4065 domain-containing protein</fullName>
    </recommendedName>
</protein>
<evidence type="ECO:0000313" key="2">
    <source>
        <dbReference type="EMBL" id="RGA01401.1"/>
    </source>
</evidence>
<comment type="caution">
    <text evidence="2">The sequence shown here is derived from an EMBL/GenBank/DDBJ whole genome shotgun (WGS) entry which is preliminary data.</text>
</comment>